<dbReference type="CDD" id="cd06257">
    <property type="entry name" value="DnaJ"/>
    <property type="match status" value="1"/>
</dbReference>
<sequence length="187" mass="20384">MATGSEKNGDFYAVLGLQKECSESDLRNAYKKLALRWHPDRCSASGKTEFVEEAKEKFQAIQEAYSVLSDSNKRFMYDVGIYDSDDGENDMGDFLDEMAQMMSQAKPNEDGQYSFKDLQQLFVDMFQPDLYGAAAGSSADFAGGGKRSSSELGSAANGNATLDGFEAASAGFCFGVSPFLLHKIANF</sequence>
<organism evidence="2 3">
    <name type="scientific">Apostasia shenzhenica</name>
    <dbReference type="NCBI Taxonomy" id="1088818"/>
    <lineage>
        <taxon>Eukaryota</taxon>
        <taxon>Viridiplantae</taxon>
        <taxon>Streptophyta</taxon>
        <taxon>Embryophyta</taxon>
        <taxon>Tracheophyta</taxon>
        <taxon>Spermatophyta</taxon>
        <taxon>Magnoliopsida</taxon>
        <taxon>Liliopsida</taxon>
        <taxon>Asparagales</taxon>
        <taxon>Orchidaceae</taxon>
        <taxon>Apostasioideae</taxon>
        <taxon>Apostasia</taxon>
    </lineage>
</organism>
<dbReference type="InterPro" id="IPR036869">
    <property type="entry name" value="J_dom_sf"/>
</dbReference>
<accession>A0A2I0B056</accession>
<dbReference type="Gene3D" id="1.10.287.110">
    <property type="entry name" value="DnaJ domain"/>
    <property type="match status" value="1"/>
</dbReference>
<evidence type="ECO:0000313" key="2">
    <source>
        <dbReference type="EMBL" id="PKA61166.1"/>
    </source>
</evidence>
<dbReference type="InterPro" id="IPR001623">
    <property type="entry name" value="DnaJ_domain"/>
</dbReference>
<dbReference type="PANTHER" id="PTHR44743:SF5">
    <property type="entry name" value="CHAPERONE DNAJ-DOMAIN SUPERFAMILY PROTEIN"/>
    <property type="match status" value="1"/>
</dbReference>
<dbReference type="EMBL" id="KZ451932">
    <property type="protein sequence ID" value="PKA61166.1"/>
    <property type="molecule type" value="Genomic_DNA"/>
</dbReference>
<evidence type="ECO:0000313" key="3">
    <source>
        <dbReference type="Proteomes" id="UP000236161"/>
    </source>
</evidence>
<reference evidence="2 3" key="1">
    <citation type="journal article" date="2017" name="Nature">
        <title>The Apostasia genome and the evolution of orchids.</title>
        <authorList>
            <person name="Zhang G.Q."/>
            <person name="Liu K.W."/>
            <person name="Li Z."/>
            <person name="Lohaus R."/>
            <person name="Hsiao Y.Y."/>
            <person name="Niu S.C."/>
            <person name="Wang J.Y."/>
            <person name="Lin Y.C."/>
            <person name="Xu Q."/>
            <person name="Chen L.J."/>
            <person name="Yoshida K."/>
            <person name="Fujiwara S."/>
            <person name="Wang Z.W."/>
            <person name="Zhang Y.Q."/>
            <person name="Mitsuda N."/>
            <person name="Wang M."/>
            <person name="Liu G.H."/>
            <person name="Pecoraro L."/>
            <person name="Huang H.X."/>
            <person name="Xiao X.J."/>
            <person name="Lin M."/>
            <person name="Wu X.Y."/>
            <person name="Wu W.L."/>
            <person name="Chen Y.Y."/>
            <person name="Chang S.B."/>
            <person name="Sakamoto S."/>
            <person name="Ohme-Takagi M."/>
            <person name="Yagi M."/>
            <person name="Zeng S.J."/>
            <person name="Shen C.Y."/>
            <person name="Yeh C.M."/>
            <person name="Luo Y.B."/>
            <person name="Tsai W.C."/>
            <person name="Van de Peer Y."/>
            <person name="Liu Z.J."/>
        </authorList>
    </citation>
    <scope>NUCLEOTIDE SEQUENCE [LARGE SCALE GENOMIC DNA]</scope>
    <source>
        <strain evidence="3">cv. Shenzhen</strain>
        <tissue evidence="2">Stem</tissue>
    </source>
</reference>
<dbReference type="PANTHER" id="PTHR44743">
    <property type="entry name" value="PUTATIVE, EXPRESSED-RELATED"/>
    <property type="match status" value="1"/>
</dbReference>
<dbReference type="AlphaFoldDB" id="A0A2I0B056"/>
<name>A0A2I0B056_9ASPA</name>
<keyword evidence="3" id="KW-1185">Reference proteome</keyword>
<dbReference type="PRINTS" id="PR00625">
    <property type="entry name" value="JDOMAIN"/>
</dbReference>
<proteinExistence type="predicted"/>
<dbReference type="SMART" id="SM00271">
    <property type="entry name" value="DnaJ"/>
    <property type="match status" value="1"/>
</dbReference>
<gene>
    <name evidence="2" type="primary">ATJ49</name>
    <name evidence="2" type="ORF">AXF42_Ash006062</name>
</gene>
<dbReference type="GO" id="GO:0005783">
    <property type="term" value="C:endoplasmic reticulum"/>
    <property type="evidence" value="ECO:0007669"/>
    <property type="project" value="UniProtKB-ARBA"/>
</dbReference>
<dbReference type="Proteomes" id="UP000236161">
    <property type="component" value="Unassembled WGS sequence"/>
</dbReference>
<dbReference type="OrthoDB" id="10250354at2759"/>
<dbReference type="STRING" id="1088818.A0A2I0B056"/>
<feature type="domain" description="J" evidence="1">
    <location>
        <begin position="10"/>
        <end position="81"/>
    </location>
</feature>
<dbReference type="SUPFAM" id="SSF46565">
    <property type="entry name" value="Chaperone J-domain"/>
    <property type="match status" value="1"/>
</dbReference>
<protein>
    <submittedName>
        <fullName evidence="2">Chaperone protein dnaJ 49</fullName>
    </submittedName>
</protein>
<dbReference type="Pfam" id="PF00226">
    <property type="entry name" value="DnaJ"/>
    <property type="match status" value="1"/>
</dbReference>
<dbReference type="PROSITE" id="PS50076">
    <property type="entry name" value="DNAJ_2"/>
    <property type="match status" value="1"/>
</dbReference>
<evidence type="ECO:0000259" key="1">
    <source>
        <dbReference type="PROSITE" id="PS50076"/>
    </source>
</evidence>